<dbReference type="AlphaFoldDB" id="A0A0N4UJJ8"/>
<dbReference type="EMBL" id="UYYG01001206">
    <property type="protein sequence ID" value="VDN60234.1"/>
    <property type="molecule type" value="Genomic_DNA"/>
</dbReference>
<dbReference type="WBParaSite" id="DME_0000783701-mRNA-1">
    <property type="protein sequence ID" value="DME_0000783701-mRNA-1"/>
    <property type="gene ID" value="DME_0000783701"/>
</dbReference>
<accession>A0A0N4UJJ8</accession>
<gene>
    <name evidence="1" type="ORF">DME_LOCUS10207</name>
</gene>
<name>A0A0N4UJJ8_DRAME</name>
<evidence type="ECO:0000313" key="1">
    <source>
        <dbReference type="EMBL" id="VDN60234.1"/>
    </source>
</evidence>
<reference evidence="4" key="1">
    <citation type="submission" date="2017-02" db="UniProtKB">
        <authorList>
            <consortium name="WormBaseParasite"/>
        </authorList>
    </citation>
    <scope>IDENTIFICATION</scope>
</reference>
<evidence type="ECO:0000313" key="4">
    <source>
        <dbReference type="WBParaSite" id="DME_0000783701-mRNA-1"/>
    </source>
</evidence>
<keyword evidence="3" id="KW-1185">Reference proteome</keyword>
<organism evidence="2 4">
    <name type="scientific">Dracunculus medinensis</name>
    <name type="common">Guinea worm</name>
    <dbReference type="NCBI Taxonomy" id="318479"/>
    <lineage>
        <taxon>Eukaryota</taxon>
        <taxon>Metazoa</taxon>
        <taxon>Ecdysozoa</taxon>
        <taxon>Nematoda</taxon>
        <taxon>Chromadorea</taxon>
        <taxon>Rhabditida</taxon>
        <taxon>Spirurina</taxon>
        <taxon>Dracunculoidea</taxon>
        <taxon>Dracunculidae</taxon>
        <taxon>Dracunculus</taxon>
    </lineage>
</organism>
<evidence type="ECO:0000313" key="3">
    <source>
        <dbReference type="Proteomes" id="UP000274756"/>
    </source>
</evidence>
<dbReference type="Proteomes" id="UP000274756">
    <property type="component" value="Unassembled WGS sequence"/>
</dbReference>
<protein>
    <submittedName>
        <fullName evidence="1 4">Uncharacterized protein</fullName>
    </submittedName>
</protein>
<sequence length="49" mass="5556">MLAASASPYALLAFDNLPKILNELPEVITTFPKDFYSTYINKETRFTSI</sequence>
<reference evidence="1 3" key="2">
    <citation type="submission" date="2018-11" db="EMBL/GenBank/DDBJ databases">
        <authorList>
            <consortium name="Pathogen Informatics"/>
        </authorList>
    </citation>
    <scope>NUCLEOTIDE SEQUENCE [LARGE SCALE GENOMIC DNA]</scope>
</reference>
<proteinExistence type="predicted"/>
<evidence type="ECO:0000313" key="2">
    <source>
        <dbReference type="Proteomes" id="UP000038040"/>
    </source>
</evidence>
<dbReference type="Proteomes" id="UP000038040">
    <property type="component" value="Unplaced"/>
</dbReference>